<evidence type="ECO:0000256" key="4">
    <source>
        <dbReference type="ARBA" id="ARBA00022452"/>
    </source>
</evidence>
<dbReference type="EMBL" id="JADJUC010000003">
    <property type="protein sequence ID" value="MBK8523380.1"/>
    <property type="molecule type" value="Genomic_DNA"/>
</dbReference>
<comment type="caution">
    <text evidence="10">The sequence shown here is derived from an EMBL/GenBank/DDBJ whole genome shotgun (WGS) entry which is preliminary data.</text>
</comment>
<comment type="subcellular location">
    <subcellularLocation>
        <location evidence="1">Cell outer membrane</location>
    </subcellularLocation>
</comment>
<dbReference type="GO" id="GO:0015288">
    <property type="term" value="F:porin activity"/>
    <property type="evidence" value="ECO:0007669"/>
    <property type="project" value="TreeGrafter"/>
</dbReference>
<feature type="coiled-coil region" evidence="8">
    <location>
        <begin position="341"/>
        <end position="375"/>
    </location>
</feature>
<accession>A0A9D7PPS7</accession>
<evidence type="ECO:0000256" key="6">
    <source>
        <dbReference type="ARBA" id="ARBA00023136"/>
    </source>
</evidence>
<comment type="similarity">
    <text evidence="2">Belongs to the outer membrane factor (OMF) (TC 1.B.17) family.</text>
</comment>
<feature type="chain" id="PRO_5039568106" evidence="9">
    <location>
        <begin position="36"/>
        <end position="432"/>
    </location>
</feature>
<dbReference type="GO" id="GO:0015562">
    <property type="term" value="F:efflux transmembrane transporter activity"/>
    <property type="evidence" value="ECO:0007669"/>
    <property type="project" value="InterPro"/>
</dbReference>
<dbReference type="Proteomes" id="UP000886689">
    <property type="component" value="Unassembled WGS sequence"/>
</dbReference>
<evidence type="ECO:0000256" key="5">
    <source>
        <dbReference type="ARBA" id="ARBA00022692"/>
    </source>
</evidence>
<dbReference type="GO" id="GO:0009279">
    <property type="term" value="C:cell outer membrane"/>
    <property type="evidence" value="ECO:0007669"/>
    <property type="project" value="UniProtKB-SubCell"/>
</dbReference>
<organism evidence="10 11">
    <name type="scientific">Candidatus Proximibacter danicus</name>
    <dbReference type="NCBI Taxonomy" id="2954365"/>
    <lineage>
        <taxon>Bacteria</taxon>
        <taxon>Pseudomonadati</taxon>
        <taxon>Pseudomonadota</taxon>
        <taxon>Betaproteobacteria</taxon>
        <taxon>Candidatus Proximibacter</taxon>
    </lineage>
</organism>
<sequence>MSRSKSVARTTFLPTRRLVAGLCSLAALATGNLWAQSTPAPAGAAITLPQAFAAAWARQPEAQSLDLRRDAAEARRQVAGSWTAQAPSLDLSGKTDQLSRNQGSREYVAGVALPLWLPGERSRQGALADAESKAVDSRVTAAQLRTAAAVRDAWWNWQRARGEQSLARERLASAQKLAEDVRRRTKAGDLARSDQHQADGAAASAEVALAESASLLAAATQQLRALIGKLPDETAADGPETPPAVPADFTALDATHPAVVELFDRAEVARRAADLASVQTRNNPELLLATTRERSAFGDDYQQTVTFGVRIPFGSESRNRAKLGLARAEALETEGQLRLERERLASDLEAARVRVESSRAQLAAAEKRAQLARESRGFFDKSFRLGESDLPTRMRIEFEAVEAERQNARARIDLAAAISALRQALGLLPEQK</sequence>
<keyword evidence="6" id="KW-0472">Membrane</keyword>
<dbReference type="PANTHER" id="PTHR30026">
    <property type="entry name" value="OUTER MEMBRANE PROTEIN TOLC"/>
    <property type="match status" value="1"/>
</dbReference>
<feature type="signal peptide" evidence="9">
    <location>
        <begin position="1"/>
        <end position="35"/>
    </location>
</feature>
<dbReference type="SUPFAM" id="SSF56954">
    <property type="entry name" value="Outer membrane efflux proteins (OEP)"/>
    <property type="match status" value="1"/>
</dbReference>
<evidence type="ECO:0000256" key="1">
    <source>
        <dbReference type="ARBA" id="ARBA00004442"/>
    </source>
</evidence>
<dbReference type="Gene3D" id="1.20.1600.10">
    <property type="entry name" value="Outer membrane efflux proteins (OEP)"/>
    <property type="match status" value="1"/>
</dbReference>
<keyword evidence="9" id="KW-0732">Signal</keyword>
<evidence type="ECO:0000313" key="10">
    <source>
        <dbReference type="EMBL" id="MBK8523380.1"/>
    </source>
</evidence>
<evidence type="ECO:0000313" key="11">
    <source>
        <dbReference type="Proteomes" id="UP000886689"/>
    </source>
</evidence>
<dbReference type="AlphaFoldDB" id="A0A9D7PPS7"/>
<evidence type="ECO:0000256" key="3">
    <source>
        <dbReference type="ARBA" id="ARBA00022448"/>
    </source>
</evidence>
<name>A0A9D7PPS7_9PROT</name>
<evidence type="ECO:0000256" key="8">
    <source>
        <dbReference type="SAM" id="Coils"/>
    </source>
</evidence>
<evidence type="ECO:0000256" key="9">
    <source>
        <dbReference type="SAM" id="SignalP"/>
    </source>
</evidence>
<dbReference type="InterPro" id="IPR003423">
    <property type="entry name" value="OMP_efflux"/>
</dbReference>
<dbReference type="InterPro" id="IPR051906">
    <property type="entry name" value="TolC-like"/>
</dbReference>
<keyword evidence="5" id="KW-0812">Transmembrane</keyword>
<keyword evidence="4" id="KW-1134">Transmembrane beta strand</keyword>
<proteinExistence type="inferred from homology"/>
<dbReference type="PANTHER" id="PTHR30026:SF20">
    <property type="entry name" value="OUTER MEMBRANE PROTEIN TOLC"/>
    <property type="match status" value="1"/>
</dbReference>
<evidence type="ECO:0000256" key="7">
    <source>
        <dbReference type="ARBA" id="ARBA00023237"/>
    </source>
</evidence>
<protein>
    <submittedName>
        <fullName evidence="10">TolC family protein</fullName>
    </submittedName>
</protein>
<reference evidence="10" key="1">
    <citation type="submission" date="2020-10" db="EMBL/GenBank/DDBJ databases">
        <title>Connecting structure to function with the recovery of over 1000 high-quality activated sludge metagenome-assembled genomes encoding full-length rRNA genes using long-read sequencing.</title>
        <authorList>
            <person name="Singleton C.M."/>
            <person name="Petriglieri F."/>
            <person name="Kristensen J.M."/>
            <person name="Kirkegaard R.H."/>
            <person name="Michaelsen T.Y."/>
            <person name="Andersen M.H."/>
            <person name="Karst S.M."/>
            <person name="Dueholm M.S."/>
            <person name="Nielsen P.H."/>
            <person name="Albertsen M."/>
        </authorList>
    </citation>
    <scope>NUCLEOTIDE SEQUENCE</scope>
    <source>
        <strain evidence="10">Hirt_18-Q3-R61-65_BATAC.395</strain>
    </source>
</reference>
<keyword evidence="3" id="KW-0813">Transport</keyword>
<evidence type="ECO:0000256" key="2">
    <source>
        <dbReference type="ARBA" id="ARBA00007613"/>
    </source>
</evidence>
<dbReference type="Pfam" id="PF02321">
    <property type="entry name" value="OEP"/>
    <property type="match status" value="1"/>
</dbReference>
<gene>
    <name evidence="10" type="ORF">IPL58_04185</name>
</gene>
<keyword evidence="8" id="KW-0175">Coiled coil</keyword>
<keyword evidence="7" id="KW-0998">Cell outer membrane</keyword>
<dbReference type="GO" id="GO:1990281">
    <property type="term" value="C:efflux pump complex"/>
    <property type="evidence" value="ECO:0007669"/>
    <property type="project" value="TreeGrafter"/>
</dbReference>